<dbReference type="Proteomes" id="UP000759131">
    <property type="component" value="Unassembled WGS sequence"/>
</dbReference>
<dbReference type="InterPro" id="IPR050339">
    <property type="entry name" value="CC_SR_Kinase"/>
</dbReference>
<dbReference type="Gene3D" id="1.10.510.10">
    <property type="entry name" value="Transferase(Phosphotransferase) domain 1"/>
    <property type="match status" value="2"/>
</dbReference>
<dbReference type="Gene3D" id="2.130.10.30">
    <property type="entry name" value="Regulator of chromosome condensation 1/beta-lactamase-inhibitor protein II"/>
    <property type="match status" value="1"/>
</dbReference>
<dbReference type="PROSITE" id="PS00108">
    <property type="entry name" value="PROTEIN_KINASE_ST"/>
    <property type="match status" value="2"/>
</dbReference>
<organism evidence="7">
    <name type="scientific">Medioppia subpectinata</name>
    <dbReference type="NCBI Taxonomy" id="1979941"/>
    <lineage>
        <taxon>Eukaryota</taxon>
        <taxon>Metazoa</taxon>
        <taxon>Ecdysozoa</taxon>
        <taxon>Arthropoda</taxon>
        <taxon>Chelicerata</taxon>
        <taxon>Arachnida</taxon>
        <taxon>Acari</taxon>
        <taxon>Acariformes</taxon>
        <taxon>Sarcoptiformes</taxon>
        <taxon>Oribatida</taxon>
        <taxon>Brachypylina</taxon>
        <taxon>Oppioidea</taxon>
        <taxon>Oppiidae</taxon>
        <taxon>Medioppia</taxon>
    </lineage>
</organism>
<dbReference type="CDD" id="cd00180">
    <property type="entry name" value="PKc"/>
    <property type="match status" value="1"/>
</dbReference>
<feature type="non-terminal residue" evidence="7">
    <location>
        <position position="472"/>
    </location>
</feature>
<dbReference type="InterPro" id="IPR011009">
    <property type="entry name" value="Kinase-like_dom_sf"/>
</dbReference>
<protein>
    <recommendedName>
        <fullName evidence="6">Protein kinase domain-containing protein</fullName>
    </recommendedName>
</protein>
<evidence type="ECO:0000313" key="7">
    <source>
        <dbReference type="EMBL" id="CAD7631152.1"/>
    </source>
</evidence>
<evidence type="ECO:0000256" key="2">
    <source>
        <dbReference type="ARBA" id="ARBA00022741"/>
    </source>
</evidence>
<evidence type="ECO:0000313" key="8">
    <source>
        <dbReference type="Proteomes" id="UP000759131"/>
    </source>
</evidence>
<feature type="domain" description="Protein kinase" evidence="6">
    <location>
        <begin position="270"/>
        <end position="472"/>
    </location>
</feature>
<evidence type="ECO:0000256" key="1">
    <source>
        <dbReference type="ARBA" id="ARBA00022679"/>
    </source>
</evidence>
<keyword evidence="1" id="KW-0808">Transferase</keyword>
<evidence type="ECO:0000256" key="4">
    <source>
        <dbReference type="ARBA" id="ARBA00022840"/>
    </source>
</evidence>
<name>A0A7R9Q3L5_9ACAR</name>
<dbReference type="GO" id="GO:0005634">
    <property type="term" value="C:nucleus"/>
    <property type="evidence" value="ECO:0007669"/>
    <property type="project" value="TreeGrafter"/>
</dbReference>
<evidence type="ECO:0000259" key="6">
    <source>
        <dbReference type="PROSITE" id="PS50011"/>
    </source>
</evidence>
<comment type="similarity">
    <text evidence="5">Belongs to the protein kinase superfamily. Ser/Thr protein kinase family. GCN2 subfamily.</text>
</comment>
<sequence length="472" mass="55270">KMVSNITQSVFINQFIEDSILGSRAFGTVYKVKHRLDDKIYAVKRVQFEDLTDEKINRAINEVKIMSKLDSKCVVKYYNSWRESIHLYIHMECCQQNLRTVFTDKRLVFNRQSPAEPMSSHEYYILCEIFRELLKSLQYLHELKSPIIHRDLKPENILVLCTNNHGVFLKLGDFDLATNQDRTALTQGAGTRKYMATEVGFSQSYDCKADIYSLGLIGYELFEIYSGNPQEKYKSKAICVKYRKLCETLTSMVNGMAIQRPTSTDILKDYNQWSIDIYCSYGSSFAVTSDGHVFSWGDNRSHELGHNIDDEKYYDSWTEGPQLYIQMEYCTQSLRTVIQDKPRVFERQSIDDYGFWESDTKPMDIIEYFICCEVFRELLQCVQYLHELQPPIIHRDIKPDNFLISYKNNNRSIKLCDFQLATEHNTESQSHTYDVGSWKYMAPEIRRGRVYNTKSDIYSLGIIGLDLFQIDM</sequence>
<dbReference type="PANTHER" id="PTHR11042">
    <property type="entry name" value="EUKARYOTIC TRANSLATION INITIATION FACTOR 2-ALPHA KINASE EIF2-ALPHA KINASE -RELATED"/>
    <property type="match status" value="1"/>
</dbReference>
<dbReference type="GO" id="GO:0005524">
    <property type="term" value="F:ATP binding"/>
    <property type="evidence" value="ECO:0007669"/>
    <property type="project" value="UniProtKB-KW"/>
</dbReference>
<dbReference type="SUPFAM" id="SSF56112">
    <property type="entry name" value="Protein kinase-like (PK-like)"/>
    <property type="match status" value="2"/>
</dbReference>
<dbReference type="PROSITE" id="PS50011">
    <property type="entry name" value="PROTEIN_KINASE_DOM"/>
    <property type="match status" value="2"/>
</dbReference>
<gene>
    <name evidence="7" type="ORF">OSB1V03_LOCUS11561</name>
</gene>
<dbReference type="InterPro" id="IPR008271">
    <property type="entry name" value="Ser/Thr_kinase_AS"/>
</dbReference>
<dbReference type="OrthoDB" id="248923at2759"/>
<keyword evidence="2" id="KW-0547">Nucleotide-binding</keyword>
<evidence type="ECO:0000256" key="3">
    <source>
        <dbReference type="ARBA" id="ARBA00022777"/>
    </source>
</evidence>
<dbReference type="EMBL" id="OC863637">
    <property type="protein sequence ID" value="CAD7631152.1"/>
    <property type="molecule type" value="Genomic_DNA"/>
</dbReference>
<dbReference type="Pfam" id="PF00069">
    <property type="entry name" value="Pkinase"/>
    <property type="match status" value="2"/>
</dbReference>
<dbReference type="Gene3D" id="3.30.200.20">
    <property type="entry name" value="Phosphorylase Kinase, domain 1"/>
    <property type="match status" value="1"/>
</dbReference>
<accession>A0A7R9Q3L5</accession>
<keyword evidence="4" id="KW-0067">ATP-binding</keyword>
<dbReference type="AlphaFoldDB" id="A0A7R9Q3L5"/>
<keyword evidence="3" id="KW-0418">Kinase</keyword>
<dbReference type="InterPro" id="IPR009091">
    <property type="entry name" value="RCC1/BLIP-II"/>
</dbReference>
<dbReference type="GO" id="GO:0004672">
    <property type="term" value="F:protein kinase activity"/>
    <property type="evidence" value="ECO:0007669"/>
    <property type="project" value="InterPro"/>
</dbReference>
<dbReference type="SMART" id="SM00220">
    <property type="entry name" value="S_TKc"/>
    <property type="match status" value="1"/>
</dbReference>
<dbReference type="SUPFAM" id="SSF50985">
    <property type="entry name" value="RCC1/BLIP-II"/>
    <property type="match status" value="1"/>
</dbReference>
<proteinExistence type="inferred from homology"/>
<dbReference type="InterPro" id="IPR000719">
    <property type="entry name" value="Prot_kinase_dom"/>
</dbReference>
<keyword evidence="8" id="KW-1185">Reference proteome</keyword>
<reference evidence="7" key="1">
    <citation type="submission" date="2020-11" db="EMBL/GenBank/DDBJ databases">
        <authorList>
            <person name="Tran Van P."/>
        </authorList>
    </citation>
    <scope>NUCLEOTIDE SEQUENCE</scope>
</reference>
<evidence type="ECO:0000256" key="5">
    <source>
        <dbReference type="ARBA" id="ARBA00037982"/>
    </source>
</evidence>
<dbReference type="GO" id="GO:0005737">
    <property type="term" value="C:cytoplasm"/>
    <property type="evidence" value="ECO:0007669"/>
    <property type="project" value="TreeGrafter"/>
</dbReference>
<dbReference type="Pfam" id="PF13540">
    <property type="entry name" value="RCC1_2"/>
    <property type="match status" value="1"/>
</dbReference>
<feature type="domain" description="Protein kinase" evidence="6">
    <location>
        <begin position="15"/>
        <end position="274"/>
    </location>
</feature>
<dbReference type="EMBL" id="CAJPIZ010009062">
    <property type="protein sequence ID" value="CAG2111582.1"/>
    <property type="molecule type" value="Genomic_DNA"/>
</dbReference>